<dbReference type="InterPro" id="IPR050130">
    <property type="entry name" value="ClpA_ClpB"/>
</dbReference>
<evidence type="ECO:0000256" key="6">
    <source>
        <dbReference type="SAM" id="MobiDB-lite"/>
    </source>
</evidence>
<organism evidence="8 9">
    <name type="scientific">Rossellomorea aquimaris</name>
    <dbReference type="NCBI Taxonomy" id="189382"/>
    <lineage>
        <taxon>Bacteria</taxon>
        <taxon>Bacillati</taxon>
        <taxon>Bacillota</taxon>
        <taxon>Bacilli</taxon>
        <taxon>Bacillales</taxon>
        <taxon>Bacillaceae</taxon>
        <taxon>Rossellomorea</taxon>
    </lineage>
</organism>
<evidence type="ECO:0000313" key="9">
    <source>
        <dbReference type="Proteomes" id="UP000252118"/>
    </source>
</evidence>
<dbReference type="PROSITE" id="PS50151">
    <property type="entry name" value="UVR"/>
    <property type="match status" value="1"/>
</dbReference>
<dbReference type="GO" id="GO:0034605">
    <property type="term" value="P:cellular response to heat"/>
    <property type="evidence" value="ECO:0007669"/>
    <property type="project" value="TreeGrafter"/>
</dbReference>
<reference evidence="8 9" key="1">
    <citation type="submission" date="2018-06" db="EMBL/GenBank/DDBJ databases">
        <title>Freshwater and sediment microbial communities from various areas in North America, analyzing microbe dynamics in response to fracking.</title>
        <authorList>
            <person name="Lamendella R."/>
        </authorList>
    </citation>
    <scope>NUCLEOTIDE SEQUENCE [LARGE SCALE GENOMIC DNA]</scope>
    <source>
        <strain evidence="8 9">97B</strain>
    </source>
</reference>
<keyword evidence="8" id="KW-0645">Protease</keyword>
<feature type="coiled-coil region" evidence="5">
    <location>
        <begin position="331"/>
        <end position="370"/>
    </location>
</feature>
<dbReference type="SMART" id="SM00382">
    <property type="entry name" value="AAA"/>
    <property type="match status" value="2"/>
</dbReference>
<dbReference type="SMART" id="SM01086">
    <property type="entry name" value="ClpB_D2-small"/>
    <property type="match status" value="1"/>
</dbReference>
<dbReference type="CDD" id="cd19499">
    <property type="entry name" value="RecA-like_ClpB_Hsp104-like"/>
    <property type="match status" value="1"/>
</dbReference>
<feature type="domain" description="UVR" evidence="7">
    <location>
        <begin position="335"/>
        <end position="370"/>
    </location>
</feature>
<dbReference type="PANTHER" id="PTHR11638">
    <property type="entry name" value="ATP-DEPENDENT CLP PROTEASE"/>
    <property type="match status" value="1"/>
</dbReference>
<dbReference type="InterPro" id="IPR027417">
    <property type="entry name" value="P-loop_NTPase"/>
</dbReference>
<dbReference type="SUPFAM" id="SSF52540">
    <property type="entry name" value="P-loop containing nucleoside triphosphate hydrolases"/>
    <property type="match status" value="2"/>
</dbReference>
<evidence type="ECO:0000256" key="4">
    <source>
        <dbReference type="RuleBase" id="RU004432"/>
    </source>
</evidence>
<name>A0A366EM45_9BACI</name>
<dbReference type="CDD" id="cd00009">
    <property type="entry name" value="AAA"/>
    <property type="match status" value="1"/>
</dbReference>
<keyword evidence="1 4" id="KW-0547">Nucleotide-binding</keyword>
<dbReference type="PROSITE" id="PS00870">
    <property type="entry name" value="CLPAB_1"/>
    <property type="match status" value="1"/>
</dbReference>
<dbReference type="InterPro" id="IPR028299">
    <property type="entry name" value="ClpA/B_CS2"/>
</dbReference>
<proteinExistence type="inferred from homology"/>
<dbReference type="FunFam" id="3.40.50.300:FF:000025">
    <property type="entry name" value="ATP-dependent Clp protease subunit"/>
    <property type="match status" value="1"/>
</dbReference>
<comment type="similarity">
    <text evidence="4">Belongs to the ClpA/ClpB family.</text>
</comment>
<dbReference type="Pfam" id="PF07724">
    <property type="entry name" value="AAA_2"/>
    <property type="match status" value="1"/>
</dbReference>
<dbReference type="Pfam" id="PF00004">
    <property type="entry name" value="AAA"/>
    <property type="match status" value="1"/>
</dbReference>
<dbReference type="FunFam" id="3.40.50.300:FF:000010">
    <property type="entry name" value="Chaperone clpB 1, putative"/>
    <property type="match status" value="1"/>
</dbReference>
<dbReference type="OrthoDB" id="9803641at2"/>
<gene>
    <name evidence="8" type="ORF">DET59_10946</name>
</gene>
<feature type="compositionally biased region" description="Polar residues" evidence="6">
    <location>
        <begin position="65"/>
        <end position="75"/>
    </location>
</feature>
<dbReference type="Gene3D" id="3.40.50.300">
    <property type="entry name" value="P-loop containing nucleotide triphosphate hydrolases"/>
    <property type="match status" value="2"/>
</dbReference>
<dbReference type="AlphaFoldDB" id="A0A366EM45"/>
<dbReference type="InterPro" id="IPR001270">
    <property type="entry name" value="ClpA/B"/>
</dbReference>
<dbReference type="PROSITE" id="PS00871">
    <property type="entry name" value="CLPAB_2"/>
    <property type="match status" value="1"/>
</dbReference>
<dbReference type="GO" id="GO:0016887">
    <property type="term" value="F:ATP hydrolysis activity"/>
    <property type="evidence" value="ECO:0007669"/>
    <property type="project" value="InterPro"/>
</dbReference>
<dbReference type="Pfam" id="PF10431">
    <property type="entry name" value="ClpB_D2-small"/>
    <property type="match status" value="1"/>
</dbReference>
<dbReference type="InterPro" id="IPR001943">
    <property type="entry name" value="UVR_dom"/>
</dbReference>
<dbReference type="Proteomes" id="UP000252118">
    <property type="component" value="Unassembled WGS sequence"/>
</dbReference>
<evidence type="ECO:0000256" key="1">
    <source>
        <dbReference type="ARBA" id="ARBA00022741"/>
    </source>
</evidence>
<comment type="caution">
    <text evidence="8">The sequence shown here is derived from an EMBL/GenBank/DDBJ whole genome shotgun (WGS) entry which is preliminary data.</text>
</comment>
<accession>A0A366EM45</accession>
<feature type="region of interest" description="Disordered" evidence="6">
    <location>
        <begin position="57"/>
        <end position="85"/>
    </location>
</feature>
<dbReference type="Pfam" id="PF17871">
    <property type="entry name" value="AAA_lid_9"/>
    <property type="match status" value="1"/>
</dbReference>
<keyword evidence="2 4" id="KW-0067">ATP-binding</keyword>
<dbReference type="InterPro" id="IPR041546">
    <property type="entry name" value="ClpA/ClpB_AAA_lid"/>
</dbReference>
<evidence type="ECO:0000259" key="7">
    <source>
        <dbReference type="PROSITE" id="PS50151"/>
    </source>
</evidence>
<dbReference type="Gene3D" id="1.10.8.60">
    <property type="match status" value="2"/>
</dbReference>
<dbReference type="PRINTS" id="PR00300">
    <property type="entry name" value="CLPPROTEASEA"/>
</dbReference>
<dbReference type="EMBL" id="QNRJ01000009">
    <property type="protein sequence ID" value="RBP03354.1"/>
    <property type="molecule type" value="Genomic_DNA"/>
</dbReference>
<keyword evidence="3 4" id="KW-0143">Chaperone</keyword>
<dbReference type="PANTHER" id="PTHR11638:SF175">
    <property type="entry name" value="ATP-DEPENDENT CLP PROTEASE, ATP-BINDING SUBUNIT CLPC"/>
    <property type="match status" value="1"/>
</dbReference>
<dbReference type="GO" id="GO:0008233">
    <property type="term" value="F:peptidase activity"/>
    <property type="evidence" value="ECO:0007669"/>
    <property type="project" value="UniProtKB-KW"/>
</dbReference>
<dbReference type="InterPro" id="IPR003959">
    <property type="entry name" value="ATPase_AAA_core"/>
</dbReference>
<evidence type="ECO:0000256" key="3">
    <source>
        <dbReference type="ARBA" id="ARBA00023186"/>
    </source>
</evidence>
<evidence type="ECO:0000313" key="8">
    <source>
        <dbReference type="EMBL" id="RBP03354.1"/>
    </source>
</evidence>
<evidence type="ECO:0000256" key="2">
    <source>
        <dbReference type="ARBA" id="ARBA00022840"/>
    </source>
</evidence>
<dbReference type="InterPro" id="IPR019489">
    <property type="entry name" value="Clp_ATPase_C"/>
</dbReference>
<sequence length="709" mass="78477">MKCQVCQHNQATVEVYKQVNGHKSSMKMCSACFQKQQTPSGTHGGFPFDELFKGMSMGGNPNDGFHNQQSSPQTKGGNGGNGVLDQFGRNVTGAAKAGLIDPVIGRDKEVNRVIEILNRRNKNNPVLIGEPGVGKTAIAEGLALKIVAGDVPSKLLNKEVYVMDVASLTAGTGVRGSFEERLKSIISELQNRPDVMLFIDEIHQLVGAGSAEGSMDAGNILKPALARGELQVIGATTLKEYRQIEKDAALERRFQQVLVNEPTPEEAIEILRGLKDKYEDYHGVEFTDEAIEACVKLSHRYVQDRFLPDKAIDLMDEAGSKVNLQSEGKDKTAILKKLNEVREKKELATKEENYEQAAILRDQEAELERQVGEDGSDSKALVEKELIQTIVETKTGIPVGKLQSDDRKRMKALEENLAGKVIGQEEAVKKVAKAIRRSRAGLKAKHRPIGTFLFVGPTGVGKTELTKTLAEELFGSKDSMLRLDMSEYMEKHSVSKLIGSPPGYVGHEESGQLTEKVRRNPYSIILLDEIEKAHPDVQHMFLQILEDGRLTDSHGRTVSFKETVIIMTSNAGVTDKKEAVVGFNTGGTDAIRETNILQSLGAYFKPEFLNRFDSIIEFESLEKEELLQILDLMLNELQVELKEQGITVTIDEDAKSKLVELGYHPEFGARPLRRVIQERVEDKIADFLLDEDGITDVVISLENDEIIVK</sequence>
<keyword evidence="8" id="KW-0378">Hydrolase</keyword>
<dbReference type="InterPro" id="IPR003593">
    <property type="entry name" value="AAA+_ATPase"/>
</dbReference>
<keyword evidence="5" id="KW-0175">Coiled coil</keyword>
<dbReference type="GO" id="GO:0005737">
    <property type="term" value="C:cytoplasm"/>
    <property type="evidence" value="ECO:0007669"/>
    <property type="project" value="TreeGrafter"/>
</dbReference>
<dbReference type="GO" id="GO:0005524">
    <property type="term" value="F:ATP binding"/>
    <property type="evidence" value="ECO:0007669"/>
    <property type="project" value="UniProtKB-KW"/>
</dbReference>
<dbReference type="Gene3D" id="4.10.860.10">
    <property type="entry name" value="UVR domain"/>
    <property type="match status" value="1"/>
</dbReference>
<dbReference type="InterPro" id="IPR018368">
    <property type="entry name" value="ClpA/B_CS1"/>
</dbReference>
<evidence type="ECO:0000256" key="5">
    <source>
        <dbReference type="SAM" id="Coils"/>
    </source>
</evidence>
<dbReference type="GO" id="GO:0006508">
    <property type="term" value="P:proteolysis"/>
    <property type="evidence" value="ECO:0007669"/>
    <property type="project" value="UniProtKB-KW"/>
</dbReference>
<dbReference type="RefSeq" id="WP_113970065.1">
    <property type="nucleotide sequence ID" value="NZ_QNRJ01000009.1"/>
</dbReference>
<protein>
    <submittedName>
        <fullName evidence="8">ATP-dependent Clp protease ATP-binding subunit ClpE</fullName>
    </submittedName>
</protein>